<dbReference type="EMBL" id="NSIT01000040">
    <property type="protein sequence ID" value="PJE79949.1"/>
    <property type="molecule type" value="Genomic_DNA"/>
</dbReference>
<dbReference type="GO" id="GO:0006508">
    <property type="term" value="P:proteolysis"/>
    <property type="evidence" value="ECO:0007669"/>
    <property type="project" value="InterPro"/>
</dbReference>
<name>A0A2H9T9S3_9ZZZZ</name>
<reference evidence="1" key="1">
    <citation type="journal article" date="2017" name="Appl. Environ. Microbiol.">
        <title>Molecular characterization of an Endozoicomonas-like organism causing infection in king scallop Pecten maximus L.</title>
        <authorList>
            <person name="Cano I."/>
            <person name="van Aerle R."/>
            <person name="Ross S."/>
            <person name="Verner-Jeffreys D.W."/>
            <person name="Paley R.K."/>
            <person name="Rimmer G."/>
            <person name="Ryder D."/>
            <person name="Hooper P."/>
            <person name="Stone D."/>
            <person name="Feist S.W."/>
        </authorList>
    </citation>
    <scope>NUCLEOTIDE SEQUENCE</scope>
</reference>
<comment type="caution">
    <text evidence="1">The sequence shown here is derived from an EMBL/GenBank/DDBJ whole genome shotgun (WGS) entry which is preliminary data.</text>
</comment>
<dbReference type="AlphaFoldDB" id="A0A2H9T9S3"/>
<dbReference type="SUPFAM" id="SSF52743">
    <property type="entry name" value="Subtilisin-like"/>
    <property type="match status" value="1"/>
</dbReference>
<accession>A0A2H9T9S3</accession>
<dbReference type="InterPro" id="IPR036852">
    <property type="entry name" value="Peptidase_S8/S53_dom_sf"/>
</dbReference>
<protein>
    <submittedName>
        <fullName evidence="1">Uncharacterized protein</fullName>
    </submittedName>
</protein>
<sequence>MSEFKQELFPGWLPLQLAHFYDFPLTYGEEQSIAVNSLGGREQSPDIHSEMEAALKKSAGQGIIVFAATGDSGYGNSLKERWSSPCESSIM</sequence>
<proteinExistence type="predicted"/>
<gene>
    <name evidence="1" type="ORF">CI610_01075</name>
</gene>
<organism evidence="1">
    <name type="scientific">invertebrate metagenome</name>
    <dbReference type="NCBI Taxonomy" id="1711999"/>
    <lineage>
        <taxon>unclassified sequences</taxon>
        <taxon>metagenomes</taxon>
        <taxon>organismal metagenomes</taxon>
    </lineage>
</organism>
<dbReference type="GO" id="GO:0004252">
    <property type="term" value="F:serine-type endopeptidase activity"/>
    <property type="evidence" value="ECO:0007669"/>
    <property type="project" value="InterPro"/>
</dbReference>
<evidence type="ECO:0000313" key="1">
    <source>
        <dbReference type="EMBL" id="PJE79949.1"/>
    </source>
</evidence>
<dbReference type="Gene3D" id="3.40.50.200">
    <property type="entry name" value="Peptidase S8/S53 domain"/>
    <property type="match status" value="1"/>
</dbReference>